<dbReference type="InterPro" id="IPR002514">
    <property type="entry name" value="Transposase_8"/>
</dbReference>
<gene>
    <name evidence="3" type="ORF">CC99x_000475</name>
    <name evidence="4" type="ORF">CC99x_002255</name>
    <name evidence="5" type="ORF">CC99x_002620</name>
    <name evidence="6" type="ORF">CC99x_007815</name>
    <name evidence="7" type="ORF">CC99x_007835</name>
    <name evidence="8" type="ORF">CC99x_012595</name>
    <name evidence="9" type="ORF">CC99x_012685</name>
</gene>
<dbReference type="InterPro" id="IPR009057">
    <property type="entry name" value="Homeodomain-like_sf"/>
</dbReference>
<keyword evidence="2" id="KW-0175">Coiled coil</keyword>
<evidence type="ECO:0000313" key="3">
    <source>
        <dbReference type="EMBL" id="MCS5707368.1"/>
    </source>
</evidence>
<dbReference type="RefSeq" id="WP_259596534.1">
    <property type="nucleotide sequence ID" value="NZ_LKHV02000001.1"/>
</dbReference>
<evidence type="ECO:0000313" key="8">
    <source>
        <dbReference type="EMBL" id="MCS5709737.1"/>
    </source>
</evidence>
<evidence type="ECO:0000313" key="6">
    <source>
        <dbReference type="EMBL" id="MCS5708809.1"/>
    </source>
</evidence>
<evidence type="ECO:0000256" key="2">
    <source>
        <dbReference type="SAM" id="Coils"/>
    </source>
</evidence>
<evidence type="ECO:0000313" key="4">
    <source>
        <dbReference type="EMBL" id="MCS5707722.1"/>
    </source>
</evidence>
<protein>
    <submittedName>
        <fullName evidence="4">Transposase</fullName>
    </submittedName>
</protein>
<dbReference type="PANTHER" id="PTHR33215:SF13">
    <property type="entry name" value="PROTEIN DISTAL ANTENNA"/>
    <property type="match status" value="1"/>
</dbReference>
<dbReference type="EMBL" id="LKHV02000002">
    <property type="protein sequence ID" value="MCS5709755.1"/>
    <property type="molecule type" value="Genomic_DNA"/>
</dbReference>
<dbReference type="EMBL" id="LKHV02000001">
    <property type="protein sequence ID" value="MCS5707368.1"/>
    <property type="molecule type" value="Genomic_DNA"/>
</dbReference>
<evidence type="ECO:0000256" key="1">
    <source>
        <dbReference type="ARBA" id="ARBA00009964"/>
    </source>
</evidence>
<evidence type="ECO:0000313" key="5">
    <source>
        <dbReference type="EMBL" id="MCS5707791.1"/>
    </source>
</evidence>
<evidence type="ECO:0000313" key="9">
    <source>
        <dbReference type="EMBL" id="MCS5709755.1"/>
    </source>
</evidence>
<proteinExistence type="inferred from homology"/>
<dbReference type="SUPFAM" id="SSF46689">
    <property type="entry name" value="Homeodomain-like"/>
    <property type="match status" value="1"/>
</dbReference>
<dbReference type="GO" id="GO:0006313">
    <property type="term" value="P:DNA transposition"/>
    <property type="evidence" value="ECO:0007669"/>
    <property type="project" value="InterPro"/>
</dbReference>
<accession>A0AAE3HMZ1</accession>
<evidence type="ECO:0000313" key="7">
    <source>
        <dbReference type="EMBL" id="MCS5708813.1"/>
    </source>
</evidence>
<dbReference type="Pfam" id="PF01527">
    <property type="entry name" value="HTH_Tnp_1"/>
    <property type="match status" value="1"/>
</dbReference>
<reference evidence="4" key="1">
    <citation type="journal article" date="2016" name="Genome Announc.">
        <title>Draft Genome Sequences of Two Novel Amoeba-Resistant Intranuclear Bacteria, 'Candidatus Berkiella cookevillensis' and 'Candidatus Berkiella aquae'.</title>
        <authorList>
            <person name="Mehari Y.T."/>
            <person name="Arivett B.A."/>
            <person name="Farone A.L."/>
            <person name="Gunderson J.H."/>
            <person name="Farone M.B."/>
        </authorList>
    </citation>
    <scope>NUCLEOTIDE SEQUENCE</scope>
    <source>
        <strain evidence="4">CC99</strain>
    </source>
</reference>
<feature type="coiled-coil region" evidence="2">
    <location>
        <begin position="63"/>
        <end position="90"/>
    </location>
</feature>
<evidence type="ECO:0000313" key="10">
    <source>
        <dbReference type="Proteomes" id="UP000051494"/>
    </source>
</evidence>
<dbReference type="Proteomes" id="UP000051494">
    <property type="component" value="Unassembled WGS sequence"/>
</dbReference>
<dbReference type="Gene3D" id="1.10.10.60">
    <property type="entry name" value="Homeodomain-like"/>
    <property type="match status" value="1"/>
</dbReference>
<dbReference type="EMBL" id="LKHV02000001">
    <property type="protein sequence ID" value="MCS5708809.1"/>
    <property type="molecule type" value="Genomic_DNA"/>
</dbReference>
<comment type="similarity">
    <text evidence="1">Belongs to the transposase 8 family.</text>
</comment>
<dbReference type="InterPro" id="IPR051839">
    <property type="entry name" value="RD_transcriptional_regulator"/>
</dbReference>
<dbReference type="GO" id="GO:0004803">
    <property type="term" value="F:transposase activity"/>
    <property type="evidence" value="ECO:0007669"/>
    <property type="project" value="InterPro"/>
</dbReference>
<dbReference type="PANTHER" id="PTHR33215">
    <property type="entry name" value="PROTEIN DISTAL ANTENNA"/>
    <property type="match status" value="1"/>
</dbReference>
<dbReference type="EMBL" id="LKHV02000001">
    <property type="protein sequence ID" value="MCS5707791.1"/>
    <property type="molecule type" value="Genomic_DNA"/>
</dbReference>
<sequence>MSKYKKYDKSFKQRAVQLALTSEQPTSKTAKDLGILESTLYNWISKAKKDKNIPEVKDETPDLKQLHEELLKLRKENERLRDTCDILKKATAYFANDPKKDSNS</sequence>
<keyword evidence="10" id="KW-1185">Reference proteome</keyword>
<dbReference type="EMBL" id="LKHV02000002">
    <property type="protein sequence ID" value="MCS5709737.1"/>
    <property type="molecule type" value="Genomic_DNA"/>
</dbReference>
<name>A0AAE3HMZ1_9GAMM</name>
<dbReference type="GO" id="GO:0003677">
    <property type="term" value="F:DNA binding"/>
    <property type="evidence" value="ECO:0007669"/>
    <property type="project" value="InterPro"/>
</dbReference>
<dbReference type="EMBL" id="LKHV02000001">
    <property type="protein sequence ID" value="MCS5708813.1"/>
    <property type="molecule type" value="Genomic_DNA"/>
</dbReference>
<organism evidence="4 10">
    <name type="scientific">Candidatus Berkiella cookevillensis</name>
    <dbReference type="NCBI Taxonomy" id="437022"/>
    <lineage>
        <taxon>Bacteria</taxon>
        <taxon>Pseudomonadati</taxon>
        <taxon>Pseudomonadota</taxon>
        <taxon>Gammaproteobacteria</taxon>
        <taxon>Candidatus Berkiellales</taxon>
        <taxon>Candidatus Berkiellaceae</taxon>
        <taxon>Candidatus Berkiella</taxon>
    </lineage>
</organism>
<dbReference type="AlphaFoldDB" id="A0AAE3HMZ1"/>
<reference evidence="4" key="2">
    <citation type="submission" date="2021-06" db="EMBL/GenBank/DDBJ databases">
        <title>Genomic Description and Analysis of Intracellular Bacteria, Candidatus Berkiella cookevillensis and Candidatus Berkiella aquae.</title>
        <authorList>
            <person name="Kidane D.T."/>
            <person name="Mehari Y.T."/>
            <person name="Rice F.C."/>
            <person name="Arivett B.A."/>
            <person name="Farone A.L."/>
            <person name="Berk S.G."/>
            <person name="Farone M.B."/>
        </authorList>
    </citation>
    <scope>NUCLEOTIDE SEQUENCE</scope>
    <source>
        <strain evidence="4">CC99</strain>
    </source>
</reference>
<comment type="caution">
    <text evidence="4">The sequence shown here is derived from an EMBL/GenBank/DDBJ whole genome shotgun (WGS) entry which is preliminary data.</text>
</comment>
<dbReference type="EMBL" id="LKHV02000001">
    <property type="protein sequence ID" value="MCS5707722.1"/>
    <property type="molecule type" value="Genomic_DNA"/>
</dbReference>